<evidence type="ECO:0000256" key="2">
    <source>
        <dbReference type="ARBA" id="ARBA00023002"/>
    </source>
</evidence>
<dbReference type="PANTHER" id="PTHR43570">
    <property type="entry name" value="ALDEHYDE DEHYDROGENASE"/>
    <property type="match status" value="1"/>
</dbReference>
<dbReference type="AlphaFoldDB" id="A0A1H6AYC2"/>
<dbReference type="SUPFAM" id="SSF53720">
    <property type="entry name" value="ALDH-like"/>
    <property type="match status" value="1"/>
</dbReference>
<evidence type="ECO:0000256" key="5">
    <source>
        <dbReference type="PIRSR" id="PIRSR036492-1"/>
    </source>
</evidence>
<name>A0A1H6AYC2_9VIBR</name>
<comment type="similarity">
    <text evidence="1 4 7">Belongs to the aldehyde dehydrogenase family.</text>
</comment>
<sequence>MNLHQQFQQTRDAFHANTNPSFEQRVDKIQKLKRVLLGNIDVFAASIAKDFGQRSLQDTMLEILPIVNNIHYTLENLEQWMKPSVRNPGVLLASTSEACVTYQPKGVVGIISTWNAPLMVTINPLTTALAAGNRALIKMSEFTPNLNAALKTALATEFDETEVCIIEGEADVAAQFSALPFDHILFTGSTTVGRLVMKAAADNLTPVTLELGGKSPVLIDDTISISKAVERIVVGKSANNGQYCIAPDYVLIPDNKLEQFIEEYTAQYQQLFTEGVDSPEMTSLATEGQLTRLHSYLEEAQNKAERIVSCHPNGYRFEDRLISTQLIINPAADSLVMTNEIFGPLLPVVTYETFDEALQIIESNPNPLALYLMSESEERQQWVTKHVTSGGMCINDALFHASVDDAPFGGVRESGIGAYHGIEGFHTFSHAKTVLKTGEHTLVKQMFVPGDNEVKQMIAQLLNG</sequence>
<dbReference type="InterPro" id="IPR016162">
    <property type="entry name" value="Ald_DH_N"/>
</dbReference>
<dbReference type="InterPro" id="IPR016161">
    <property type="entry name" value="Ald_DH/histidinol_DH"/>
</dbReference>
<protein>
    <recommendedName>
        <fullName evidence="4">Aldehyde dehydrogenase</fullName>
    </recommendedName>
</protein>
<feature type="domain" description="Aldehyde dehydrogenase" evidence="8">
    <location>
        <begin position="4"/>
        <end position="434"/>
    </location>
</feature>
<evidence type="ECO:0000256" key="4">
    <source>
        <dbReference type="PIRNR" id="PIRNR036492"/>
    </source>
</evidence>
<evidence type="ECO:0000313" key="9">
    <source>
        <dbReference type="EMBL" id="SEG53280.1"/>
    </source>
</evidence>
<dbReference type="GO" id="GO:0004029">
    <property type="term" value="F:aldehyde dehydrogenase (NAD+) activity"/>
    <property type="evidence" value="ECO:0007669"/>
    <property type="project" value="TreeGrafter"/>
</dbReference>
<dbReference type="RefSeq" id="WP_103881450.1">
    <property type="nucleotide sequence ID" value="NZ_FNVG01000018.1"/>
</dbReference>
<evidence type="ECO:0000256" key="7">
    <source>
        <dbReference type="RuleBase" id="RU003345"/>
    </source>
</evidence>
<dbReference type="PANTHER" id="PTHR43570:SF20">
    <property type="entry name" value="ALDEHYDE DEHYDROGENASE ALDX-RELATED"/>
    <property type="match status" value="1"/>
</dbReference>
<dbReference type="InterPro" id="IPR012394">
    <property type="entry name" value="Aldehyde_DH_NAD(P)"/>
</dbReference>
<proteinExistence type="inferred from homology"/>
<dbReference type="EMBL" id="FNVG01000018">
    <property type="protein sequence ID" value="SEG53280.1"/>
    <property type="molecule type" value="Genomic_DNA"/>
</dbReference>
<dbReference type="GO" id="GO:0006081">
    <property type="term" value="P:aldehyde metabolic process"/>
    <property type="evidence" value="ECO:0007669"/>
    <property type="project" value="InterPro"/>
</dbReference>
<dbReference type="Gene3D" id="3.40.309.10">
    <property type="entry name" value="Aldehyde Dehydrogenase, Chain A, domain 2"/>
    <property type="match status" value="1"/>
</dbReference>
<accession>A0A1H6AYC2</accession>
<organism evidence="9 10">
    <name type="scientific">Vibrio hangzhouensis</name>
    <dbReference type="NCBI Taxonomy" id="462991"/>
    <lineage>
        <taxon>Bacteria</taxon>
        <taxon>Pseudomonadati</taxon>
        <taxon>Pseudomonadota</taxon>
        <taxon>Gammaproteobacteria</taxon>
        <taxon>Vibrionales</taxon>
        <taxon>Vibrionaceae</taxon>
        <taxon>Vibrio</taxon>
    </lineage>
</organism>
<dbReference type="Gene3D" id="3.40.605.10">
    <property type="entry name" value="Aldehyde Dehydrogenase, Chain A, domain 1"/>
    <property type="match status" value="1"/>
</dbReference>
<evidence type="ECO:0000313" key="10">
    <source>
        <dbReference type="Proteomes" id="UP000236721"/>
    </source>
</evidence>
<evidence type="ECO:0000259" key="8">
    <source>
        <dbReference type="Pfam" id="PF00171"/>
    </source>
</evidence>
<feature type="active site" evidence="5">
    <location>
        <position position="244"/>
    </location>
</feature>
<dbReference type="Pfam" id="PF00171">
    <property type="entry name" value="Aldedh"/>
    <property type="match status" value="1"/>
</dbReference>
<gene>
    <name evidence="9" type="ORF">SAMN04488244_1182</name>
</gene>
<keyword evidence="3" id="KW-0520">NAD</keyword>
<dbReference type="GO" id="GO:0005737">
    <property type="term" value="C:cytoplasm"/>
    <property type="evidence" value="ECO:0007669"/>
    <property type="project" value="TreeGrafter"/>
</dbReference>
<dbReference type="InterPro" id="IPR015590">
    <property type="entry name" value="Aldehyde_DH_dom"/>
</dbReference>
<dbReference type="PIRSF" id="PIRSF036492">
    <property type="entry name" value="ALDH"/>
    <property type="match status" value="1"/>
</dbReference>
<dbReference type="Proteomes" id="UP000236721">
    <property type="component" value="Unassembled WGS sequence"/>
</dbReference>
<evidence type="ECO:0000256" key="1">
    <source>
        <dbReference type="ARBA" id="ARBA00009986"/>
    </source>
</evidence>
<reference evidence="10" key="1">
    <citation type="submission" date="2016-10" db="EMBL/GenBank/DDBJ databases">
        <authorList>
            <person name="Varghese N."/>
            <person name="Submissions S."/>
        </authorList>
    </citation>
    <scope>NUCLEOTIDE SEQUENCE [LARGE SCALE GENOMIC DNA]</scope>
    <source>
        <strain evidence="10">CGMCC 1.7062</strain>
    </source>
</reference>
<dbReference type="PROSITE" id="PS00687">
    <property type="entry name" value="ALDEHYDE_DEHYDR_GLU"/>
    <property type="match status" value="1"/>
</dbReference>
<evidence type="ECO:0000256" key="6">
    <source>
        <dbReference type="PROSITE-ProRule" id="PRU10007"/>
    </source>
</evidence>
<dbReference type="CDD" id="cd07133">
    <property type="entry name" value="ALDH_CALDH_CalB"/>
    <property type="match status" value="1"/>
</dbReference>
<dbReference type="InterPro" id="IPR016163">
    <property type="entry name" value="Ald_DH_C"/>
</dbReference>
<evidence type="ECO:0000256" key="3">
    <source>
        <dbReference type="ARBA" id="ARBA00023027"/>
    </source>
</evidence>
<feature type="active site" evidence="5 6">
    <location>
        <position position="210"/>
    </location>
</feature>
<dbReference type="OrthoDB" id="9812625at2"/>
<dbReference type="InterPro" id="IPR029510">
    <property type="entry name" value="Ald_DH_CS_GLU"/>
</dbReference>
<keyword evidence="10" id="KW-1185">Reference proteome</keyword>
<keyword evidence="2 4" id="KW-0560">Oxidoreductase</keyword>